<gene>
    <name evidence="1" type="ORF">CABS02_05688</name>
</gene>
<protein>
    <submittedName>
        <fullName evidence="1">Uncharacterized protein</fullName>
    </submittedName>
</protein>
<comment type="caution">
    <text evidence="1">The sequence shown here is derived from an EMBL/GenBank/DDBJ whole genome shotgun (WGS) entry which is preliminary data.</text>
</comment>
<name>A0A9Q0B5H2_9PEZI</name>
<keyword evidence="2" id="KW-1185">Reference proteome</keyword>
<dbReference type="AlphaFoldDB" id="A0A9Q0B5H2"/>
<dbReference type="Proteomes" id="UP001056436">
    <property type="component" value="Unassembled WGS sequence"/>
</dbReference>
<sequence length="49" mass="5255">MSALLVLGPYPIYQPGVTVTARINSLPATYSFLLVTDFGTMGRHVEGSI</sequence>
<accession>A0A9Q0B5H2</accession>
<organism evidence="1 2">
    <name type="scientific">Colletotrichum abscissum</name>
    <dbReference type="NCBI Taxonomy" id="1671311"/>
    <lineage>
        <taxon>Eukaryota</taxon>
        <taxon>Fungi</taxon>
        <taxon>Dikarya</taxon>
        <taxon>Ascomycota</taxon>
        <taxon>Pezizomycotina</taxon>
        <taxon>Sordariomycetes</taxon>
        <taxon>Hypocreomycetidae</taxon>
        <taxon>Glomerellales</taxon>
        <taxon>Glomerellaceae</taxon>
        <taxon>Colletotrichum</taxon>
        <taxon>Colletotrichum acutatum species complex</taxon>
    </lineage>
</organism>
<evidence type="ECO:0000313" key="2">
    <source>
        <dbReference type="Proteomes" id="UP001056436"/>
    </source>
</evidence>
<dbReference type="EMBL" id="SDAQ01000026">
    <property type="protein sequence ID" value="KAI3553969.1"/>
    <property type="molecule type" value="Genomic_DNA"/>
</dbReference>
<evidence type="ECO:0000313" key="1">
    <source>
        <dbReference type="EMBL" id="KAI3553969.1"/>
    </source>
</evidence>
<proteinExistence type="predicted"/>
<reference evidence="1" key="1">
    <citation type="submission" date="2019-01" db="EMBL/GenBank/DDBJ databases">
        <title>Colletotrichum abscissum LGMF1257.</title>
        <authorList>
            <person name="Baroncelli R."/>
        </authorList>
    </citation>
    <scope>NUCLEOTIDE SEQUENCE</scope>
    <source>
        <strain evidence="1">Ca142</strain>
    </source>
</reference>